<dbReference type="RefSeq" id="WP_220165271.1">
    <property type="nucleotide sequence ID" value="NZ_CP080507.1"/>
</dbReference>
<dbReference type="AlphaFoldDB" id="A0A8F9TY02"/>
<protein>
    <submittedName>
        <fullName evidence="2">Uncharacterized protein</fullName>
    </submittedName>
</protein>
<evidence type="ECO:0000256" key="1">
    <source>
        <dbReference type="SAM" id="MobiDB-lite"/>
    </source>
</evidence>
<feature type="compositionally biased region" description="Basic residues" evidence="1">
    <location>
        <begin position="55"/>
        <end position="68"/>
    </location>
</feature>
<name>A0A8F9TY02_9BACT</name>
<keyword evidence="3" id="KW-1185">Reference proteome</keyword>
<feature type="compositionally biased region" description="Low complexity" evidence="1">
    <location>
        <begin position="86"/>
        <end position="102"/>
    </location>
</feature>
<dbReference type="Proteomes" id="UP000825051">
    <property type="component" value="Chromosome"/>
</dbReference>
<gene>
    <name evidence="2" type="ORF">K0B96_06670</name>
</gene>
<proteinExistence type="predicted"/>
<evidence type="ECO:0000313" key="3">
    <source>
        <dbReference type="Proteomes" id="UP000825051"/>
    </source>
</evidence>
<reference evidence="2" key="1">
    <citation type="submission" date="2021-08" db="EMBL/GenBank/DDBJ databases">
        <title>Genome of a novel bacterium of the phylum Verrucomicrobia, Oleiharenicola sp. KSB-15.</title>
        <authorList>
            <person name="Chung J.-H."/>
            <person name="Ahn J.-H."/>
            <person name="Yoon Y."/>
            <person name="Kim D.-Y."/>
            <person name="An S.-H."/>
            <person name="Park I."/>
            <person name="Yeon J."/>
        </authorList>
    </citation>
    <scope>NUCLEOTIDE SEQUENCE</scope>
    <source>
        <strain evidence="2">KSB-15</strain>
    </source>
</reference>
<evidence type="ECO:0000313" key="2">
    <source>
        <dbReference type="EMBL" id="QYM80293.1"/>
    </source>
</evidence>
<feature type="region of interest" description="Disordered" evidence="1">
    <location>
        <begin position="45"/>
        <end position="102"/>
    </location>
</feature>
<dbReference type="KEGG" id="ole:K0B96_06670"/>
<sequence>MRRAERQAEARAALAQLHAARQAIPASLSDKSEQQRPFALYETSLIAQANGTSAKPKRRWAPSQKRRPQPGPNGGAHGPEKAQTVTSASSSTSRPTIITPTP</sequence>
<dbReference type="EMBL" id="CP080507">
    <property type="protein sequence ID" value="QYM80293.1"/>
    <property type="molecule type" value="Genomic_DNA"/>
</dbReference>
<accession>A0A8F9TY02</accession>
<organism evidence="2 3">
    <name type="scientific">Horticoccus luteus</name>
    <dbReference type="NCBI Taxonomy" id="2862869"/>
    <lineage>
        <taxon>Bacteria</taxon>
        <taxon>Pseudomonadati</taxon>
        <taxon>Verrucomicrobiota</taxon>
        <taxon>Opitutia</taxon>
        <taxon>Opitutales</taxon>
        <taxon>Opitutaceae</taxon>
        <taxon>Horticoccus</taxon>
    </lineage>
</organism>